<evidence type="ECO:0000313" key="2">
    <source>
        <dbReference type="Proteomes" id="UP000076625"/>
    </source>
</evidence>
<dbReference type="InterPro" id="IPR015003">
    <property type="entry name" value="DUF1853"/>
</dbReference>
<evidence type="ECO:0000313" key="1">
    <source>
        <dbReference type="EMBL" id="KZE32972.1"/>
    </source>
</evidence>
<accession>A0A165FE75</accession>
<comment type="caution">
    <text evidence="1">The sequence shown here is derived from an EMBL/GenBank/DDBJ whole genome shotgun (WGS) entry which is preliminary data.</text>
</comment>
<protein>
    <recommendedName>
        <fullName evidence="3">Cobalt chelatase</fullName>
    </recommendedName>
</protein>
<dbReference type="AlphaFoldDB" id="A0A165FE75"/>
<dbReference type="Pfam" id="PF08907">
    <property type="entry name" value="DUF1853"/>
    <property type="match status" value="1"/>
</dbReference>
<name>A0A165FE75_9NEIS</name>
<proteinExistence type="predicted"/>
<organism evidence="1 2">
    <name type="scientific">Crenobacter luteus</name>
    <dbReference type="NCBI Taxonomy" id="1452487"/>
    <lineage>
        <taxon>Bacteria</taxon>
        <taxon>Pseudomonadati</taxon>
        <taxon>Pseudomonadota</taxon>
        <taxon>Betaproteobacteria</taxon>
        <taxon>Neisseriales</taxon>
        <taxon>Neisseriaceae</taxon>
        <taxon>Crenobacter</taxon>
    </lineage>
</organism>
<dbReference type="EMBL" id="LQQU01000017">
    <property type="protein sequence ID" value="KZE32972.1"/>
    <property type="molecule type" value="Genomic_DNA"/>
</dbReference>
<keyword evidence="2" id="KW-1185">Reference proteome</keyword>
<dbReference type="Proteomes" id="UP000076625">
    <property type="component" value="Unassembled WGS sequence"/>
</dbReference>
<sequence length="288" mass="31579">MTAPTAWAASANLDPGRLLGPEGWPRLLELDAEPAELDEWLLAHPSGRLGRYAEVLLGYWFAHAPHAELVARNLAVRDAAHRTHGEFDFLVRLDGEPLHVELASKFYLMMGELPDSLIGASLRDAWRLKAARLERQLALARHPLAAPLLPAGFAKAKSVARVTGWLFARDGLALPAPLNPDAPRGWFAPLAARWPRRAEGGRWLWLPRLQWLAPARVPLDATGDEESLRARLAAIDRPQLVAELVPAGDGAAVEVARGFVLPPGWPPPEALALLRARMLPDPAWQDGR</sequence>
<evidence type="ECO:0008006" key="3">
    <source>
        <dbReference type="Google" id="ProtNLM"/>
    </source>
</evidence>
<gene>
    <name evidence="1" type="ORF">AVW16_10480</name>
</gene>
<reference evidence="2" key="1">
    <citation type="submission" date="2016-01" db="EMBL/GenBank/DDBJ databases">
        <title>Draft genome of Chromobacterium sp. F49.</title>
        <authorList>
            <person name="Hong K.W."/>
        </authorList>
    </citation>
    <scope>NUCLEOTIDE SEQUENCE [LARGE SCALE GENOMIC DNA]</scope>
    <source>
        <strain evidence="2">CN10</strain>
    </source>
</reference>
<dbReference type="STRING" id="1452487.AVW16_10480"/>